<comment type="caution">
    <text evidence="1">The sequence shown here is derived from an EMBL/GenBank/DDBJ whole genome shotgun (WGS) entry which is preliminary data.</text>
</comment>
<proteinExistence type="predicted"/>
<name>A0ACC2P010_9HYME</name>
<evidence type="ECO:0000313" key="1">
    <source>
        <dbReference type="EMBL" id="KAJ8675120.1"/>
    </source>
</evidence>
<sequence length="470" mass="55030">MVYNNYRSTHNAACSNKFKGAVFHSEYIKFDDDLPCKLEPIGASFWRSWCGPAVPNDFVYKESLNYGILKLHETGLISYLKLRWTRMRVPATKTRPYEPITWGKIVLPVIVYSSGLFTSITIVVIECLLHSSNSRSFWIRMNFVKFALFIHFGRSLGNEVHMRDRSNISAVLTMKDFLAANKVSKVPKSYHGYKRSCGMNDKQFHLFGRELRNVLEFYNDNQQVTGLVGDFWNILSEYMDYTNRLFIKPDYRFETFWMLDIYSWKIWILVLLFSILLSTSSLFSDILMTKYHSLRASYSILNHYFCCFGALCNQRDDFCIIHKNNKIFTFSINIFSWLLIACFSSQIFVVMTRAILIPPFNSLEDLFFDTDYVILLKNYSKAHKAFQARLEPIMDPIINSNRVRYYENFGILQHAACANKFRSAAVHDEILKMEKNLTCVLEPVGKRYWKSWISSGVPKNFSCKDLLNYR</sequence>
<dbReference type="Proteomes" id="UP001239111">
    <property type="component" value="Chromosome 2"/>
</dbReference>
<evidence type="ECO:0000313" key="2">
    <source>
        <dbReference type="Proteomes" id="UP001239111"/>
    </source>
</evidence>
<reference evidence="1" key="1">
    <citation type="submission" date="2023-04" db="EMBL/GenBank/DDBJ databases">
        <title>A chromosome-level genome assembly of the parasitoid wasp Eretmocerus hayati.</title>
        <authorList>
            <person name="Zhong Y."/>
            <person name="Liu S."/>
            <person name="Liu Y."/>
        </authorList>
    </citation>
    <scope>NUCLEOTIDE SEQUENCE</scope>
    <source>
        <strain evidence="1">ZJU_SS_LIU_2023</strain>
    </source>
</reference>
<dbReference type="EMBL" id="CM056742">
    <property type="protein sequence ID" value="KAJ8675120.1"/>
    <property type="molecule type" value="Genomic_DNA"/>
</dbReference>
<accession>A0ACC2P010</accession>
<keyword evidence="2" id="KW-1185">Reference proteome</keyword>
<gene>
    <name evidence="1" type="ORF">QAD02_010906</name>
</gene>
<protein>
    <submittedName>
        <fullName evidence="1">Uncharacterized protein</fullName>
    </submittedName>
</protein>
<organism evidence="1 2">
    <name type="scientific">Eretmocerus hayati</name>
    <dbReference type="NCBI Taxonomy" id="131215"/>
    <lineage>
        <taxon>Eukaryota</taxon>
        <taxon>Metazoa</taxon>
        <taxon>Ecdysozoa</taxon>
        <taxon>Arthropoda</taxon>
        <taxon>Hexapoda</taxon>
        <taxon>Insecta</taxon>
        <taxon>Pterygota</taxon>
        <taxon>Neoptera</taxon>
        <taxon>Endopterygota</taxon>
        <taxon>Hymenoptera</taxon>
        <taxon>Apocrita</taxon>
        <taxon>Proctotrupomorpha</taxon>
        <taxon>Chalcidoidea</taxon>
        <taxon>Aphelinidae</taxon>
        <taxon>Aphelininae</taxon>
        <taxon>Eretmocerus</taxon>
    </lineage>
</organism>